<dbReference type="EMBL" id="CM047910">
    <property type="protein sequence ID" value="KAJ0074865.1"/>
    <property type="molecule type" value="Genomic_DNA"/>
</dbReference>
<keyword evidence="2" id="KW-1185">Reference proteome</keyword>
<evidence type="ECO:0000313" key="2">
    <source>
        <dbReference type="Proteomes" id="UP001164250"/>
    </source>
</evidence>
<proteinExistence type="predicted"/>
<reference evidence="2" key="1">
    <citation type="journal article" date="2023" name="G3 (Bethesda)">
        <title>Genome assembly and association tests identify interacting loci associated with vigor, precocity, and sex in interspecific pistachio rootstocks.</title>
        <authorList>
            <person name="Palmer W."/>
            <person name="Jacygrad E."/>
            <person name="Sagayaradj S."/>
            <person name="Cavanaugh K."/>
            <person name="Han R."/>
            <person name="Bertier L."/>
            <person name="Beede B."/>
            <person name="Kafkas S."/>
            <person name="Golino D."/>
            <person name="Preece J."/>
            <person name="Michelmore R."/>
        </authorList>
    </citation>
    <scope>NUCLEOTIDE SEQUENCE [LARGE SCALE GENOMIC DNA]</scope>
</reference>
<protein>
    <submittedName>
        <fullName evidence="1">Uncharacterized protein</fullName>
    </submittedName>
</protein>
<evidence type="ECO:0000313" key="1">
    <source>
        <dbReference type="EMBL" id="KAJ0074865.1"/>
    </source>
</evidence>
<organism evidence="1 2">
    <name type="scientific">Pistacia atlantica</name>
    <dbReference type="NCBI Taxonomy" id="434234"/>
    <lineage>
        <taxon>Eukaryota</taxon>
        <taxon>Viridiplantae</taxon>
        <taxon>Streptophyta</taxon>
        <taxon>Embryophyta</taxon>
        <taxon>Tracheophyta</taxon>
        <taxon>Spermatophyta</taxon>
        <taxon>Magnoliopsida</taxon>
        <taxon>eudicotyledons</taxon>
        <taxon>Gunneridae</taxon>
        <taxon>Pentapetalae</taxon>
        <taxon>rosids</taxon>
        <taxon>malvids</taxon>
        <taxon>Sapindales</taxon>
        <taxon>Anacardiaceae</taxon>
        <taxon>Pistacia</taxon>
    </lineage>
</organism>
<comment type="caution">
    <text evidence="1">The sequence shown here is derived from an EMBL/GenBank/DDBJ whole genome shotgun (WGS) entry which is preliminary data.</text>
</comment>
<gene>
    <name evidence="1" type="ORF">Patl1_34328</name>
</gene>
<name>A0ACC0ZSS5_9ROSI</name>
<dbReference type="Proteomes" id="UP001164250">
    <property type="component" value="Chromosome 15"/>
</dbReference>
<sequence>MKVSVDHFSSQDSVPVPTCLFFHSYFVSGFVFLWFERTTRLNSRELVWSSVLIIVGNITTKTEKGEEDSAGATLASQLQKSLLAADQWQNYLVFSFFPSLCPQLFIVEIFFDELFVVRKGTRRRPIIK</sequence>
<accession>A0ACC0ZSS5</accession>